<dbReference type="GO" id="GO:0003676">
    <property type="term" value="F:nucleic acid binding"/>
    <property type="evidence" value="ECO:0007669"/>
    <property type="project" value="InterPro"/>
</dbReference>
<dbReference type="Proteomes" id="UP000887116">
    <property type="component" value="Unassembled WGS sequence"/>
</dbReference>
<organism evidence="1 2">
    <name type="scientific">Trichonephila clavata</name>
    <name type="common">Joro spider</name>
    <name type="synonym">Nephila clavata</name>
    <dbReference type="NCBI Taxonomy" id="2740835"/>
    <lineage>
        <taxon>Eukaryota</taxon>
        <taxon>Metazoa</taxon>
        <taxon>Ecdysozoa</taxon>
        <taxon>Arthropoda</taxon>
        <taxon>Chelicerata</taxon>
        <taxon>Arachnida</taxon>
        <taxon>Araneae</taxon>
        <taxon>Araneomorphae</taxon>
        <taxon>Entelegynae</taxon>
        <taxon>Araneoidea</taxon>
        <taxon>Nephilidae</taxon>
        <taxon>Trichonephila</taxon>
    </lineage>
</organism>
<evidence type="ECO:0000313" key="1">
    <source>
        <dbReference type="EMBL" id="GFR27188.1"/>
    </source>
</evidence>
<dbReference type="AlphaFoldDB" id="A0A8X6JIZ2"/>
<proteinExistence type="predicted"/>
<reference evidence="1" key="1">
    <citation type="submission" date="2020-07" db="EMBL/GenBank/DDBJ databases">
        <title>Multicomponent nature underlies the extraordinary mechanical properties of spider dragline silk.</title>
        <authorList>
            <person name="Kono N."/>
            <person name="Nakamura H."/>
            <person name="Mori M."/>
            <person name="Yoshida Y."/>
            <person name="Ohtoshi R."/>
            <person name="Malay A.D."/>
            <person name="Moran D.A.P."/>
            <person name="Tomita M."/>
            <person name="Numata K."/>
            <person name="Arakawa K."/>
        </authorList>
    </citation>
    <scope>NUCLEOTIDE SEQUENCE</scope>
</reference>
<comment type="caution">
    <text evidence="1">The sequence shown here is derived from an EMBL/GenBank/DDBJ whole genome shotgun (WGS) entry which is preliminary data.</text>
</comment>
<gene>
    <name evidence="1" type="primary">tc1a_299</name>
    <name evidence="1" type="ORF">TNCT_415831</name>
</gene>
<dbReference type="OrthoDB" id="6507355at2759"/>
<dbReference type="EMBL" id="BMAO01038797">
    <property type="protein sequence ID" value="GFR27188.1"/>
    <property type="molecule type" value="Genomic_DNA"/>
</dbReference>
<dbReference type="Gene3D" id="3.30.420.10">
    <property type="entry name" value="Ribonuclease H-like superfamily/Ribonuclease H"/>
    <property type="match status" value="1"/>
</dbReference>
<accession>A0A8X6JIZ2</accession>
<name>A0A8X6JIZ2_TRICU</name>
<protein>
    <submittedName>
        <fullName evidence="1">Transposable element Tc1 transposase</fullName>
    </submittedName>
</protein>
<dbReference type="InterPro" id="IPR036397">
    <property type="entry name" value="RNaseH_sf"/>
</dbReference>
<keyword evidence="2" id="KW-1185">Reference proteome</keyword>
<evidence type="ECO:0000313" key="2">
    <source>
        <dbReference type="Proteomes" id="UP000887116"/>
    </source>
</evidence>
<sequence length="82" mass="9830">MSCTIGFPKGPDMNPVENVWAELVRRLEILWRQTGERNRDQLWENVLQVFMNYLRNIFEYLIRSVPRRVRTVSSKNGGWAKY</sequence>